<dbReference type="PANTHER" id="PTHR35024:SF4">
    <property type="entry name" value="POLYMER-FORMING CYTOSKELETAL PROTEIN"/>
    <property type="match status" value="1"/>
</dbReference>
<proteinExistence type="inferred from homology"/>
<comment type="caution">
    <text evidence="2">The sequence shown here is derived from an EMBL/GenBank/DDBJ whole genome shotgun (WGS) entry which is preliminary data.</text>
</comment>
<organism evidence="2 3">
    <name type="scientific">Pseudoalteromonas citrea</name>
    <dbReference type="NCBI Taxonomy" id="43655"/>
    <lineage>
        <taxon>Bacteria</taxon>
        <taxon>Pseudomonadati</taxon>
        <taxon>Pseudomonadota</taxon>
        <taxon>Gammaproteobacteria</taxon>
        <taxon>Alteromonadales</taxon>
        <taxon>Pseudoalteromonadaceae</taxon>
        <taxon>Pseudoalteromonas</taxon>
    </lineage>
</organism>
<evidence type="ECO:0000256" key="1">
    <source>
        <dbReference type="ARBA" id="ARBA00044755"/>
    </source>
</evidence>
<reference evidence="2" key="1">
    <citation type="journal article" date="2012" name="J. Bacteriol.">
        <title>Genome sequences of type strains of seven species of the marine bacterium Pseudoalteromonas.</title>
        <authorList>
            <person name="Xie B.B."/>
            <person name="Shu Y.L."/>
            <person name="Qin Q.L."/>
            <person name="Rong J.C."/>
            <person name="Zhang X.Y."/>
            <person name="Chen X.L."/>
            <person name="Shi M."/>
            <person name="He H.L."/>
            <person name="Zhou B.C."/>
            <person name="Zhang Y.Z."/>
        </authorList>
    </citation>
    <scope>NUCLEOTIDE SEQUENCE</scope>
    <source>
        <strain evidence="2">DSM 8771</strain>
    </source>
</reference>
<accession>A0AAD4FTT9</accession>
<dbReference type="PANTHER" id="PTHR35024">
    <property type="entry name" value="HYPOTHETICAL CYTOSOLIC PROTEIN"/>
    <property type="match status" value="1"/>
</dbReference>
<sequence>MFSKSKKKPLETTAGIPALISPNTHVEGNITCEGELQIDGKVTGDLMVNVLIVGQQGVIVGSIKAHQVLIKGTVDGCIDADQVMLEETAKVHGDVLHDTLSIEAGALIEGKLAHKTEVTNITPISEHSSAQ</sequence>
<dbReference type="AlphaFoldDB" id="A0AAD4FTT9"/>
<evidence type="ECO:0008006" key="4">
    <source>
        <dbReference type="Google" id="ProtNLM"/>
    </source>
</evidence>
<evidence type="ECO:0000313" key="2">
    <source>
        <dbReference type="EMBL" id="KAF7775365.1"/>
    </source>
</evidence>
<evidence type="ECO:0000313" key="3">
    <source>
        <dbReference type="Proteomes" id="UP000016487"/>
    </source>
</evidence>
<reference evidence="2" key="2">
    <citation type="submission" date="2015-03" db="EMBL/GenBank/DDBJ databases">
        <title>Genome sequence of Pseudoalteromonas citrea.</title>
        <authorList>
            <person name="Xie B.-B."/>
            <person name="Rong J.-C."/>
            <person name="Qin Q.-L."/>
            <person name="Zhang Y.-Z."/>
        </authorList>
    </citation>
    <scope>NUCLEOTIDE SEQUENCE</scope>
    <source>
        <strain evidence="2">DSM 8771</strain>
    </source>
</reference>
<dbReference type="RefSeq" id="WP_010361557.1">
    <property type="nucleotide sequence ID" value="NZ_AHBZ03000012.1"/>
</dbReference>
<dbReference type="EMBL" id="AHBZ03000012">
    <property type="protein sequence ID" value="KAF7775365.1"/>
    <property type="molecule type" value="Genomic_DNA"/>
</dbReference>
<comment type="similarity">
    <text evidence="1">Belongs to the bactofilin family.</text>
</comment>
<gene>
    <name evidence="2" type="ORF">PCIT_a1541</name>
</gene>
<dbReference type="Proteomes" id="UP000016487">
    <property type="component" value="Unassembled WGS sequence"/>
</dbReference>
<dbReference type="Pfam" id="PF04519">
    <property type="entry name" value="Bactofilin"/>
    <property type="match status" value="1"/>
</dbReference>
<protein>
    <recommendedName>
        <fullName evidence="4">Polymer-forming cytoskeletal protein</fullName>
    </recommendedName>
</protein>
<dbReference type="InterPro" id="IPR007607">
    <property type="entry name" value="BacA/B"/>
</dbReference>
<name>A0AAD4FTT9_9GAMM</name>